<comment type="similarity">
    <text evidence="1">Belongs to the short-chain fatty acyl-CoA assimilation regulator (ScfR) family.</text>
</comment>
<evidence type="ECO:0000313" key="4">
    <source>
        <dbReference type="EMBL" id="SQH25464.1"/>
    </source>
</evidence>
<protein>
    <submittedName>
        <fullName evidence="4">Uncharacterized HTH-type transcriptional regulator YddM</fullName>
    </submittedName>
</protein>
<dbReference type="PANTHER" id="PTHR36924:SF1">
    <property type="entry name" value="ANTITOXIN HIGA-1"/>
    <property type="match status" value="1"/>
</dbReference>
<dbReference type="EMBL" id="LS483426">
    <property type="protein sequence ID" value="SQH25464.1"/>
    <property type="molecule type" value="Genomic_DNA"/>
</dbReference>
<keyword evidence="2" id="KW-0238">DNA-binding</keyword>
<name>A0AAX2J559_KINKI</name>
<dbReference type="InterPro" id="IPR013430">
    <property type="entry name" value="Toxin_antidote_HigA"/>
</dbReference>
<dbReference type="SUPFAM" id="SSF47413">
    <property type="entry name" value="lambda repressor-like DNA-binding domains"/>
    <property type="match status" value="1"/>
</dbReference>
<feature type="domain" description="HTH cro/C1-type" evidence="3">
    <location>
        <begin position="16"/>
        <end position="70"/>
    </location>
</feature>
<evidence type="ECO:0000259" key="3">
    <source>
        <dbReference type="PROSITE" id="PS50943"/>
    </source>
</evidence>
<dbReference type="SMART" id="SM00530">
    <property type="entry name" value="HTH_XRE"/>
    <property type="match status" value="1"/>
</dbReference>
<dbReference type="CDD" id="cd00093">
    <property type="entry name" value="HTH_XRE"/>
    <property type="match status" value="1"/>
</dbReference>
<dbReference type="InterPro" id="IPR010982">
    <property type="entry name" value="Lambda_DNA-bd_dom_sf"/>
</dbReference>
<dbReference type="Proteomes" id="UP000248598">
    <property type="component" value="Chromosome 1"/>
</dbReference>
<dbReference type="RefSeq" id="WP_003786525.1">
    <property type="nucleotide sequence ID" value="NZ_CP091518.1"/>
</dbReference>
<dbReference type="NCBIfam" id="TIGR02607">
    <property type="entry name" value="antidote_HigA"/>
    <property type="match status" value="1"/>
</dbReference>
<dbReference type="Pfam" id="PF06114">
    <property type="entry name" value="Peptidase_M78"/>
    <property type="match status" value="1"/>
</dbReference>
<dbReference type="InterPro" id="IPR001387">
    <property type="entry name" value="Cro/C1-type_HTH"/>
</dbReference>
<gene>
    <name evidence="4" type="primary">yddM</name>
    <name evidence="4" type="ORF">NCTC10529_01664</name>
</gene>
<dbReference type="GO" id="GO:0003677">
    <property type="term" value="F:DNA binding"/>
    <property type="evidence" value="ECO:0007669"/>
    <property type="project" value="UniProtKB-KW"/>
</dbReference>
<dbReference type="InterPro" id="IPR010359">
    <property type="entry name" value="IrrE_HExxH"/>
</dbReference>
<dbReference type="PROSITE" id="PS50943">
    <property type="entry name" value="HTH_CROC1"/>
    <property type="match status" value="1"/>
</dbReference>
<proteinExistence type="inferred from homology"/>
<accession>A0AAX2J559</accession>
<evidence type="ECO:0000313" key="5">
    <source>
        <dbReference type="Proteomes" id="UP000248598"/>
    </source>
</evidence>
<dbReference type="GeneID" id="93262941"/>
<dbReference type="Gene3D" id="1.10.260.40">
    <property type="entry name" value="lambda repressor-like DNA-binding domains"/>
    <property type="match status" value="1"/>
</dbReference>
<dbReference type="PANTHER" id="PTHR36924">
    <property type="entry name" value="ANTITOXIN HIGA-1"/>
    <property type="match status" value="1"/>
</dbReference>
<dbReference type="Pfam" id="PF01381">
    <property type="entry name" value="HTH_3"/>
    <property type="match status" value="1"/>
</dbReference>
<reference evidence="4 5" key="1">
    <citation type="submission" date="2018-06" db="EMBL/GenBank/DDBJ databases">
        <authorList>
            <consortium name="Pathogen Informatics"/>
            <person name="Doyle S."/>
        </authorList>
    </citation>
    <scope>NUCLEOTIDE SEQUENCE [LARGE SCALE GENOMIC DNA]</scope>
    <source>
        <strain evidence="4 5">NCTC10529</strain>
    </source>
</reference>
<dbReference type="AlphaFoldDB" id="A0AAX2J559"/>
<sequence length="379" mass="42544">MNSLSSAEPIHAGIILKSELAARGWTQNDLADIINRPPKTINQIITGKMGITADTAMQLSYALGISAETWLNLQSRYQLSLLAAESDKYADIPRRAALYQNYPIKDMLKRGWIQAGETLDDLENAIKAFFQIDQIHQPCAFQFAAKQNTAAYMQPISAVNLAWLHRVKQLAKAQITTDKFSIQAAKKAIEQLSALLLSPEEIRHVPRILSESGIRFVLVESLPNSKLDAVCFWLDEQTPVIGLTLRYDRIDNFWFTLRHELEHVLQGDGKSTPILDEDIGIDSNTLPPEEQRANQAAADFCVPSQKLDSYIIRAGAYLFSEQKIKAFAGVNKIHIGLVVGQLHNRTGKYQQLRKHLIPIRSFILNGSTYDGWGLTYEVE</sequence>
<organism evidence="4 5">
    <name type="scientific">Kingella kingae</name>
    <dbReference type="NCBI Taxonomy" id="504"/>
    <lineage>
        <taxon>Bacteria</taxon>
        <taxon>Pseudomonadati</taxon>
        <taxon>Pseudomonadota</taxon>
        <taxon>Betaproteobacteria</taxon>
        <taxon>Neisseriales</taxon>
        <taxon>Neisseriaceae</taxon>
        <taxon>Kingella</taxon>
    </lineage>
</organism>
<evidence type="ECO:0000256" key="2">
    <source>
        <dbReference type="ARBA" id="ARBA00023125"/>
    </source>
</evidence>
<evidence type="ECO:0000256" key="1">
    <source>
        <dbReference type="ARBA" id="ARBA00007227"/>
    </source>
</evidence>